<accession>A0ABS4Q3I1</accession>
<organism evidence="1 2">
    <name type="scientific">Amycolatopsis magusensis</name>
    <dbReference type="NCBI Taxonomy" id="882444"/>
    <lineage>
        <taxon>Bacteria</taxon>
        <taxon>Bacillati</taxon>
        <taxon>Actinomycetota</taxon>
        <taxon>Actinomycetes</taxon>
        <taxon>Pseudonocardiales</taxon>
        <taxon>Pseudonocardiaceae</taxon>
        <taxon>Amycolatopsis</taxon>
    </lineage>
</organism>
<dbReference type="Proteomes" id="UP000741013">
    <property type="component" value="Unassembled WGS sequence"/>
</dbReference>
<dbReference type="SUPFAM" id="SSF89095">
    <property type="entry name" value="GatB/YqeY motif"/>
    <property type="match status" value="1"/>
</dbReference>
<sequence length="107" mass="11833">MRTDLRRGLTQAIKGKDRIAISAIRSALAAIDNAEAPSVEHHATTSIAVGVGSTEVERLHLTDADLRAIVDKEVQQRTEAAEEYERLGRAEQAERLRAEAAVLRRYK</sequence>
<evidence type="ECO:0000313" key="1">
    <source>
        <dbReference type="EMBL" id="MBP2186247.1"/>
    </source>
</evidence>
<protein>
    <submittedName>
        <fullName evidence="1">Uncharacterized protein YqeY</fullName>
    </submittedName>
</protein>
<dbReference type="EMBL" id="JAGGMS010000001">
    <property type="protein sequence ID" value="MBP2186247.1"/>
    <property type="molecule type" value="Genomic_DNA"/>
</dbReference>
<reference evidence="1 2" key="1">
    <citation type="submission" date="2021-03" db="EMBL/GenBank/DDBJ databases">
        <title>Sequencing the genomes of 1000 actinobacteria strains.</title>
        <authorList>
            <person name="Klenk H.-P."/>
        </authorList>
    </citation>
    <scope>NUCLEOTIDE SEQUENCE [LARGE SCALE GENOMIC DNA]</scope>
    <source>
        <strain evidence="1 2">DSM 45510</strain>
    </source>
</reference>
<evidence type="ECO:0000313" key="2">
    <source>
        <dbReference type="Proteomes" id="UP000741013"/>
    </source>
</evidence>
<name>A0ABS4Q3I1_9PSEU</name>
<gene>
    <name evidence="1" type="ORF">JOM49_007773</name>
</gene>
<proteinExistence type="predicted"/>
<dbReference type="PANTHER" id="PTHR28055">
    <property type="entry name" value="ALTERED INHERITANCE OF MITOCHONDRIA PROTEIN 41, MITOCHONDRIAL"/>
    <property type="match status" value="1"/>
</dbReference>
<dbReference type="InterPro" id="IPR019004">
    <property type="entry name" value="YqeY/Aim41"/>
</dbReference>
<dbReference type="PANTHER" id="PTHR28055:SF1">
    <property type="entry name" value="ALTERED INHERITANCE OF MITOCHONDRIA PROTEIN 41, MITOCHONDRIAL"/>
    <property type="match status" value="1"/>
</dbReference>
<dbReference type="RefSeq" id="WP_209669182.1">
    <property type="nucleotide sequence ID" value="NZ_JAGGMS010000001.1"/>
</dbReference>
<comment type="caution">
    <text evidence="1">The sequence shown here is derived from an EMBL/GenBank/DDBJ whole genome shotgun (WGS) entry which is preliminary data.</text>
</comment>
<dbReference type="Pfam" id="PF09424">
    <property type="entry name" value="YqeY"/>
    <property type="match status" value="1"/>
</dbReference>
<keyword evidence="2" id="KW-1185">Reference proteome</keyword>
<dbReference type="InterPro" id="IPR003789">
    <property type="entry name" value="Asn/Gln_tRNA_amidoTrase-B-like"/>
</dbReference>
<dbReference type="InterPro" id="IPR042184">
    <property type="entry name" value="YqeY/Aim41_N"/>
</dbReference>
<dbReference type="Gene3D" id="1.10.1510.10">
    <property type="entry name" value="Uncharacterised protein YqeY/AIM41 PF09424, N-terminal domain"/>
    <property type="match status" value="1"/>
</dbReference>